<evidence type="ECO:0000256" key="1">
    <source>
        <dbReference type="SAM" id="MobiDB-lite"/>
    </source>
</evidence>
<dbReference type="Proteomes" id="UP000299102">
    <property type="component" value="Unassembled WGS sequence"/>
</dbReference>
<comment type="caution">
    <text evidence="2">The sequence shown here is derived from an EMBL/GenBank/DDBJ whole genome shotgun (WGS) entry which is preliminary data.</text>
</comment>
<organism evidence="2 3">
    <name type="scientific">Eumeta variegata</name>
    <name type="common">Bagworm moth</name>
    <name type="synonym">Eumeta japonica</name>
    <dbReference type="NCBI Taxonomy" id="151549"/>
    <lineage>
        <taxon>Eukaryota</taxon>
        <taxon>Metazoa</taxon>
        <taxon>Ecdysozoa</taxon>
        <taxon>Arthropoda</taxon>
        <taxon>Hexapoda</taxon>
        <taxon>Insecta</taxon>
        <taxon>Pterygota</taxon>
        <taxon>Neoptera</taxon>
        <taxon>Endopterygota</taxon>
        <taxon>Lepidoptera</taxon>
        <taxon>Glossata</taxon>
        <taxon>Ditrysia</taxon>
        <taxon>Tineoidea</taxon>
        <taxon>Psychidae</taxon>
        <taxon>Oiketicinae</taxon>
        <taxon>Eumeta</taxon>
    </lineage>
</organism>
<gene>
    <name evidence="2" type="ORF">EVAR_61782_1</name>
</gene>
<reference evidence="2 3" key="1">
    <citation type="journal article" date="2019" name="Commun. Biol.">
        <title>The bagworm genome reveals a unique fibroin gene that provides high tensile strength.</title>
        <authorList>
            <person name="Kono N."/>
            <person name="Nakamura H."/>
            <person name="Ohtoshi R."/>
            <person name="Tomita M."/>
            <person name="Numata K."/>
            <person name="Arakawa K."/>
        </authorList>
    </citation>
    <scope>NUCLEOTIDE SEQUENCE [LARGE SCALE GENOMIC DNA]</scope>
</reference>
<keyword evidence="3" id="KW-1185">Reference proteome</keyword>
<name>A0A4C1Z2X8_EUMVA</name>
<protein>
    <submittedName>
        <fullName evidence="2">Uncharacterized protein</fullName>
    </submittedName>
</protein>
<dbReference type="EMBL" id="BGZK01001508">
    <property type="protein sequence ID" value="GBP81384.1"/>
    <property type="molecule type" value="Genomic_DNA"/>
</dbReference>
<sequence>MALRTKRNHVNLLVISQHRRTFAKTRLGRGLGEQLPDRPAAELAPYLATNEFQQLPPFKTHSLLYPILFHEADNVFVTPPRLRLFRGIRHNLLSVKISHNRRNNSQPQELTEDGQVALQLRALNYFTHSKLHYPIRKPKSVSRSDIALKAEPGPDPAVAQELRSRTEAEQF</sequence>
<accession>A0A4C1Z2X8</accession>
<feature type="compositionally biased region" description="Basic and acidic residues" evidence="1">
    <location>
        <begin position="162"/>
        <end position="171"/>
    </location>
</feature>
<dbReference type="AlphaFoldDB" id="A0A4C1Z2X8"/>
<feature type="region of interest" description="Disordered" evidence="1">
    <location>
        <begin position="143"/>
        <end position="171"/>
    </location>
</feature>
<evidence type="ECO:0000313" key="2">
    <source>
        <dbReference type="EMBL" id="GBP81384.1"/>
    </source>
</evidence>
<evidence type="ECO:0000313" key="3">
    <source>
        <dbReference type="Proteomes" id="UP000299102"/>
    </source>
</evidence>
<proteinExistence type="predicted"/>